<gene>
    <name evidence="7" type="ORF">UFOPK3001_00460</name>
</gene>
<keyword evidence="3" id="KW-0479">Metal-binding</keyword>
<dbReference type="PROSITE" id="PS00491">
    <property type="entry name" value="PROLINE_PEPTIDASE"/>
    <property type="match status" value="1"/>
</dbReference>
<dbReference type="GO" id="GO:0006508">
    <property type="term" value="P:proteolysis"/>
    <property type="evidence" value="ECO:0007669"/>
    <property type="project" value="TreeGrafter"/>
</dbReference>
<evidence type="ECO:0000256" key="3">
    <source>
        <dbReference type="ARBA" id="ARBA00022723"/>
    </source>
</evidence>
<dbReference type="InterPro" id="IPR029149">
    <property type="entry name" value="Creatin/AminoP/Spt16_N"/>
</dbReference>
<feature type="domain" description="Aminopeptidase P N-terminal" evidence="6">
    <location>
        <begin position="31"/>
        <end position="159"/>
    </location>
</feature>
<proteinExistence type="inferred from homology"/>
<dbReference type="InterPro" id="IPR007865">
    <property type="entry name" value="Aminopep_P_N"/>
</dbReference>
<dbReference type="EMBL" id="CAFAAJ010000020">
    <property type="protein sequence ID" value="CAB4793448.1"/>
    <property type="molecule type" value="Genomic_DNA"/>
</dbReference>
<accession>A0A6J6XDS1</accession>
<protein>
    <submittedName>
        <fullName evidence="7">Unannotated protein</fullName>
    </submittedName>
</protein>
<dbReference type="InterPro" id="IPR052433">
    <property type="entry name" value="X-Pro_dipept-like"/>
</dbReference>
<dbReference type="PANTHER" id="PTHR43226">
    <property type="entry name" value="XAA-PRO AMINOPEPTIDASE 3"/>
    <property type="match status" value="1"/>
</dbReference>
<sequence length="428" mass="46547">MATANPVPEPLLRFLSDGWAAVERETPTQDPRAGAWQERRARLSSQFPDRTIVIRAGHEVTRNSTTTYSFRAHSDFIYLCGAAEPDAVLVIHPAGDAELFVHAPHRLGEIEWFTDPSRSPLWAGPQVEPEELALRLGITVRALAAMPPSYAVPDDAAFDTEVSRSVARLRLVKDAFEVESLRAAAAASLLGHAELRASIPEAIREGGERWLEGTFLRRCSASGNGPGYWPIVGAGPHSCILHWHRNDGPVRNGDVVLVDAAVEGTDHYTADITRTYPTGDAFTGAQQSVYDIVQASHDAAIASIRPGSAFHDSQDVAWATLVDGLIDLGVFRPGQRAEALDPDTMLHRRYTLHRTSHHLGLDVHDCQVIAAEYRAGTLVPGMVFTIEPGLYLQANDETVPEHLRGIGVRIEDDILCTADGCDILTSGA</sequence>
<dbReference type="Gene3D" id="3.40.350.10">
    <property type="entry name" value="Creatinase/prolidase N-terminal domain"/>
    <property type="match status" value="1"/>
</dbReference>
<evidence type="ECO:0000256" key="2">
    <source>
        <dbReference type="ARBA" id="ARBA00008766"/>
    </source>
</evidence>
<dbReference type="InterPro" id="IPR036005">
    <property type="entry name" value="Creatinase/aminopeptidase-like"/>
</dbReference>
<comment type="cofactor">
    <cofactor evidence="1">
        <name>Mn(2+)</name>
        <dbReference type="ChEBI" id="CHEBI:29035"/>
    </cofactor>
</comment>
<dbReference type="GO" id="GO:0070006">
    <property type="term" value="F:metalloaminopeptidase activity"/>
    <property type="evidence" value="ECO:0007669"/>
    <property type="project" value="InterPro"/>
</dbReference>
<dbReference type="AlphaFoldDB" id="A0A6J6XDS1"/>
<dbReference type="Pfam" id="PF05195">
    <property type="entry name" value="AMP_N"/>
    <property type="match status" value="1"/>
</dbReference>
<comment type="similarity">
    <text evidence="2">Belongs to the peptidase M24B family.</text>
</comment>
<evidence type="ECO:0000256" key="1">
    <source>
        <dbReference type="ARBA" id="ARBA00001936"/>
    </source>
</evidence>
<dbReference type="Gene3D" id="3.90.230.10">
    <property type="entry name" value="Creatinase/methionine aminopeptidase superfamily"/>
    <property type="match status" value="1"/>
</dbReference>
<dbReference type="GO" id="GO:0030145">
    <property type="term" value="F:manganese ion binding"/>
    <property type="evidence" value="ECO:0007669"/>
    <property type="project" value="InterPro"/>
</dbReference>
<keyword evidence="4" id="KW-0378">Hydrolase</keyword>
<evidence type="ECO:0000259" key="6">
    <source>
        <dbReference type="SMART" id="SM01011"/>
    </source>
</evidence>
<dbReference type="PANTHER" id="PTHR43226:SF4">
    <property type="entry name" value="XAA-PRO AMINOPEPTIDASE 3"/>
    <property type="match status" value="1"/>
</dbReference>
<evidence type="ECO:0000256" key="4">
    <source>
        <dbReference type="ARBA" id="ARBA00022801"/>
    </source>
</evidence>
<dbReference type="SMART" id="SM01011">
    <property type="entry name" value="AMP_N"/>
    <property type="match status" value="1"/>
</dbReference>
<dbReference type="InterPro" id="IPR000994">
    <property type="entry name" value="Pept_M24"/>
</dbReference>
<organism evidence="7">
    <name type="scientific">freshwater metagenome</name>
    <dbReference type="NCBI Taxonomy" id="449393"/>
    <lineage>
        <taxon>unclassified sequences</taxon>
        <taxon>metagenomes</taxon>
        <taxon>ecological metagenomes</taxon>
    </lineage>
</organism>
<dbReference type="GO" id="GO:0005829">
    <property type="term" value="C:cytosol"/>
    <property type="evidence" value="ECO:0007669"/>
    <property type="project" value="TreeGrafter"/>
</dbReference>
<evidence type="ECO:0000313" key="7">
    <source>
        <dbReference type="EMBL" id="CAB4793448.1"/>
    </source>
</evidence>
<name>A0A6J6XDS1_9ZZZZ</name>
<dbReference type="InterPro" id="IPR001131">
    <property type="entry name" value="Peptidase_M24B_aminopep-P_CS"/>
</dbReference>
<dbReference type="SUPFAM" id="SSF55920">
    <property type="entry name" value="Creatinase/aminopeptidase"/>
    <property type="match status" value="1"/>
</dbReference>
<reference evidence="7" key="1">
    <citation type="submission" date="2020-05" db="EMBL/GenBank/DDBJ databases">
        <authorList>
            <person name="Chiriac C."/>
            <person name="Salcher M."/>
            <person name="Ghai R."/>
            <person name="Kavagutti S V."/>
        </authorList>
    </citation>
    <scope>NUCLEOTIDE SEQUENCE</scope>
</reference>
<evidence type="ECO:0000256" key="5">
    <source>
        <dbReference type="ARBA" id="ARBA00023211"/>
    </source>
</evidence>
<dbReference type="SUPFAM" id="SSF53092">
    <property type="entry name" value="Creatinase/prolidase N-terminal domain"/>
    <property type="match status" value="1"/>
</dbReference>
<dbReference type="Pfam" id="PF00557">
    <property type="entry name" value="Peptidase_M24"/>
    <property type="match status" value="1"/>
</dbReference>
<keyword evidence="5" id="KW-0464">Manganese</keyword>